<dbReference type="Pfam" id="PF02563">
    <property type="entry name" value="Poly_export"/>
    <property type="match status" value="1"/>
</dbReference>
<dbReference type="InterPro" id="IPR019554">
    <property type="entry name" value="Soluble_ligand-bd"/>
</dbReference>
<keyword evidence="3" id="KW-0472">Membrane</keyword>
<gene>
    <name evidence="7" type="ORF">SAMN05421813_1271</name>
</gene>
<dbReference type="Proteomes" id="UP000199226">
    <property type="component" value="Unassembled WGS sequence"/>
</dbReference>
<accession>A0A1G9WSS1</accession>
<evidence type="ECO:0000256" key="4">
    <source>
        <dbReference type="SAM" id="SignalP"/>
    </source>
</evidence>
<evidence type="ECO:0000256" key="3">
    <source>
        <dbReference type="SAM" id="Phobius"/>
    </source>
</evidence>
<feature type="signal peptide" evidence="4">
    <location>
        <begin position="1"/>
        <end position="24"/>
    </location>
</feature>
<dbReference type="RefSeq" id="WP_090706220.1">
    <property type="nucleotide sequence ID" value="NZ_FNHH01000027.1"/>
</dbReference>
<dbReference type="STRING" id="990371.SAMN05421813_1271"/>
<dbReference type="AlphaFoldDB" id="A0A1G9WSS1"/>
<feature type="region of interest" description="Disordered" evidence="2">
    <location>
        <begin position="89"/>
        <end position="112"/>
    </location>
</feature>
<dbReference type="Gene3D" id="3.30.1950.10">
    <property type="entry name" value="wza like domain"/>
    <property type="match status" value="1"/>
</dbReference>
<evidence type="ECO:0000256" key="2">
    <source>
        <dbReference type="SAM" id="MobiDB-lite"/>
    </source>
</evidence>
<feature type="domain" description="Soluble ligand binding" evidence="6">
    <location>
        <begin position="492"/>
        <end position="536"/>
    </location>
</feature>
<sequence length="810" mass="89497">MKINKIFSLWVLLFVIGLNSPVFSQVNPQNLSNVKVDELSDDQIRAFITQAESTGMGDAQLEQIAQARGMHPEEIQKLRLRVNKLKTQAKTQTAGAAPEKSSNNERQLNYEPENLNKEVGSVQRSKIFGAELFKNSNLTFEPNLNMATPQNYVIGTNDEILITIFGNSEANYNLKVNPEGNINIEYVGVIQVAGLTVEAATSRIRSRMSKVYPGLAAGNTKLNIAIGNIRSIKVILTGEVQKPGSYTLPSLATVFNALYSSGGPTENGSFRAVELIRGGKIIATLDIYDFLLKGEISTNVRLQDQDIIRIPVYKSRIEISGEVKRPGIFELLKGESFNDLLNFSGDFTESAFKARVKVLKNTETERKITDISSSQFSNYEPASGDKYFVDKVLDRFLNRVTIQGAVFRPGEYELERGLSLTQLLTKAEGLKEDAFMQRGYITRLLPDNQTQLISFDLAAIVSGKIPDIQLFREDIINISSLFDLKEEFSISIEGGVRMPGTFPFLENVTLEELVMKAGGFSEGANSKRIEISRRVRSSDVLSASASIAEVFQLSVDKDLKFTGEPFLLQPFDLVFVRNNAGYEVQKQVKIQGEVVYPGTYTILRKDERISDLVKRAGGLTALAFAPAASLKRPKNSDSDNVKKESLRRLQSSIADSLDIDNQIESALNNETVGIRLAKILESPGSTIDLVLKEGDVVNIPTQLQTVGVIGEVLSPVTIVYEKGRNFKNYISQSGGFSDKSLKRKSYIIYANGSVKSTRKIIFFNNYPRVEPGSEIFVPMKAEKRPISATEIVGISSGLASLAIIILNLVK</sequence>
<dbReference type="Gene3D" id="3.10.560.10">
    <property type="entry name" value="Outer membrane lipoprotein wza domain like"/>
    <property type="match status" value="6"/>
</dbReference>
<evidence type="ECO:0000259" key="5">
    <source>
        <dbReference type="Pfam" id="PF02563"/>
    </source>
</evidence>
<organism evidence="7 8">
    <name type="scientific">Daejeonella rubra</name>
    <dbReference type="NCBI Taxonomy" id="990371"/>
    <lineage>
        <taxon>Bacteria</taxon>
        <taxon>Pseudomonadati</taxon>
        <taxon>Bacteroidota</taxon>
        <taxon>Sphingobacteriia</taxon>
        <taxon>Sphingobacteriales</taxon>
        <taxon>Sphingobacteriaceae</taxon>
        <taxon>Daejeonella</taxon>
    </lineage>
</organism>
<keyword evidence="3" id="KW-0812">Transmembrane</keyword>
<dbReference type="GO" id="GO:0015159">
    <property type="term" value="F:polysaccharide transmembrane transporter activity"/>
    <property type="evidence" value="ECO:0007669"/>
    <property type="project" value="InterPro"/>
</dbReference>
<feature type="domain" description="Soluble ligand binding" evidence="6">
    <location>
        <begin position="234"/>
        <end position="282"/>
    </location>
</feature>
<protein>
    <submittedName>
        <fullName evidence="7">Protein involved in polysaccharide export, contains SLBB domain of the beta-grasp fold</fullName>
    </submittedName>
</protein>
<dbReference type="PANTHER" id="PTHR33619:SF3">
    <property type="entry name" value="POLYSACCHARIDE EXPORT PROTEIN GFCE-RELATED"/>
    <property type="match status" value="1"/>
</dbReference>
<keyword evidence="1 4" id="KW-0732">Signal</keyword>
<dbReference type="OrthoDB" id="9808948at2"/>
<evidence type="ECO:0000259" key="6">
    <source>
        <dbReference type="Pfam" id="PF10531"/>
    </source>
</evidence>
<proteinExistence type="predicted"/>
<dbReference type="EMBL" id="FNHH01000027">
    <property type="protein sequence ID" value="SDM87654.1"/>
    <property type="molecule type" value="Genomic_DNA"/>
</dbReference>
<keyword evidence="8" id="KW-1185">Reference proteome</keyword>
<dbReference type="InterPro" id="IPR049712">
    <property type="entry name" value="Poly_export"/>
</dbReference>
<name>A0A1G9WSS1_9SPHI</name>
<dbReference type="Pfam" id="PF10531">
    <property type="entry name" value="SLBB"/>
    <property type="match status" value="5"/>
</dbReference>
<evidence type="ECO:0000313" key="8">
    <source>
        <dbReference type="Proteomes" id="UP000199226"/>
    </source>
</evidence>
<feature type="chain" id="PRO_5011598030" evidence="4">
    <location>
        <begin position="25"/>
        <end position="810"/>
    </location>
</feature>
<feature type="domain" description="Soluble ligand binding" evidence="6">
    <location>
        <begin position="588"/>
        <end position="623"/>
    </location>
</feature>
<evidence type="ECO:0000256" key="1">
    <source>
        <dbReference type="ARBA" id="ARBA00022729"/>
    </source>
</evidence>
<keyword evidence="3" id="KW-1133">Transmembrane helix</keyword>
<reference evidence="8" key="1">
    <citation type="submission" date="2016-10" db="EMBL/GenBank/DDBJ databases">
        <authorList>
            <person name="Varghese N."/>
            <person name="Submissions S."/>
        </authorList>
    </citation>
    <scope>NUCLEOTIDE SEQUENCE [LARGE SCALE GENOMIC DNA]</scope>
    <source>
        <strain evidence="8">DSM 24536</strain>
    </source>
</reference>
<feature type="domain" description="Soluble ligand binding" evidence="6">
    <location>
        <begin position="317"/>
        <end position="360"/>
    </location>
</feature>
<dbReference type="InterPro" id="IPR003715">
    <property type="entry name" value="Poly_export_N"/>
</dbReference>
<evidence type="ECO:0000313" key="7">
    <source>
        <dbReference type="EMBL" id="SDM87654.1"/>
    </source>
</evidence>
<dbReference type="PANTHER" id="PTHR33619">
    <property type="entry name" value="POLYSACCHARIDE EXPORT PROTEIN GFCE-RELATED"/>
    <property type="match status" value="1"/>
</dbReference>
<feature type="transmembrane region" description="Helical" evidence="3">
    <location>
        <begin position="791"/>
        <end position="809"/>
    </location>
</feature>
<feature type="domain" description="Polysaccharide export protein N-terminal" evidence="5">
    <location>
        <begin position="147"/>
        <end position="212"/>
    </location>
</feature>
<feature type="domain" description="Soluble ligand binding" evidence="6">
    <location>
        <begin position="399"/>
        <end position="443"/>
    </location>
</feature>